<dbReference type="KEGG" id="kaf:KAFR_0D00280"/>
<evidence type="ECO:0000259" key="12">
    <source>
        <dbReference type="Pfam" id="PF07774"/>
    </source>
</evidence>
<keyword evidence="6" id="KW-0256">Endoplasmic reticulum</keyword>
<dbReference type="RefSeq" id="XP_003956810.1">
    <property type="nucleotide sequence ID" value="XM_003956761.1"/>
</dbReference>
<dbReference type="GO" id="GO:0045050">
    <property type="term" value="P:protein insertion into ER membrane by stop-transfer membrane-anchor sequence"/>
    <property type="evidence" value="ECO:0007669"/>
    <property type="project" value="EnsemblFungi"/>
</dbReference>
<evidence type="ECO:0000313" key="13">
    <source>
        <dbReference type="EMBL" id="CCF57675.1"/>
    </source>
</evidence>
<dbReference type="InParanoid" id="H2ATH5"/>
<evidence type="ECO:0000256" key="7">
    <source>
        <dbReference type="ARBA" id="ARBA00022989"/>
    </source>
</evidence>
<dbReference type="EMBL" id="HE650824">
    <property type="protein sequence ID" value="CCF57675.1"/>
    <property type="molecule type" value="Genomic_DNA"/>
</dbReference>
<proteinExistence type="inferred from homology"/>
<protein>
    <recommendedName>
        <fullName evidence="3">ER membrane protein complex subunit 1</fullName>
    </recommendedName>
</protein>
<feature type="signal peptide" evidence="11">
    <location>
        <begin position="1"/>
        <end position="22"/>
    </location>
</feature>
<sequence length="772" mass="88185">MLLHPIATLVFGLVSQFVLTNAVFSDEAYKVDWQLQNIGKYKCIISNNDTSKLIVFSDFNDEEETLVSYVNSQDGNIMSRFVLPYKILDVMRSSDKEAFVVRTEKNEFETFDLNLGFPVTTSRLEEVFISSCNCVQQNENVKIEGNTLGILDVKTKLPLFQMPLPEGFQEVVFLETDNVNSLKLSIALTGLRYSYYEIKFNISDTQEPEWERDESLADVVDYVIIDIKDHSMDEIEREMSVEETMDNVLDAYMFRVTTDWNRLRDLLRRNKYNPGKALMEVFNIRKNDDSEKIELARTQNLNFGLSKLLIVATRNSKINAIDLDNRGQTAWSIDSNLQDILSVELIGKTNKLLIISKMGDFEIYESTSELLSPTLNSKGSLITRREIAAAHRLDDSDYFYLEFADGSEKEIVSFGSVEQKLPNADIYITDHDEKAISGHTIGKNNELGEASKITPQKTWKITLKSNERIVAFAARNSEPQVGSLGTILGSREVLYKYFYPNLASYVVINEDTGDMVVNLIDTITGELLYTQKHKHEKDGVDFDLPINILFGEHWFIYSYFSVKPVPEQKLTVVELYESLEPNERKSDASASYNPINGIFNKPEILTKSYIFPEVIKHMILSNTKYDITTRSLIVELQNGQITYIPKVVLNARRKNESEMTADDKKEFMASQYIPTVRINDHFVITHYRDLITNTKSKMISVPTNLESTSIVCQIGHDIFCTRITPSGPFDFMSPSFEKGKLIGTIIAMVIICYFLRPSVASKKLKSIWLVRE</sequence>
<dbReference type="GO" id="GO:0034975">
    <property type="term" value="P:protein folding in endoplasmic reticulum"/>
    <property type="evidence" value="ECO:0007669"/>
    <property type="project" value="TreeGrafter"/>
</dbReference>
<feature type="domain" description="ER membrane protein complex subunit 1 C-terminal" evidence="12">
    <location>
        <begin position="552"/>
        <end position="768"/>
    </location>
</feature>
<evidence type="ECO:0000256" key="2">
    <source>
        <dbReference type="ARBA" id="ARBA00007904"/>
    </source>
</evidence>
<dbReference type="Proteomes" id="UP000005220">
    <property type="component" value="Chromosome 4"/>
</dbReference>
<dbReference type="STRING" id="1071382.H2ATH5"/>
<dbReference type="OrthoDB" id="28092at2759"/>
<keyword evidence="7 10" id="KW-1133">Transmembrane helix</keyword>
<evidence type="ECO:0000256" key="3">
    <source>
        <dbReference type="ARBA" id="ARBA00020824"/>
    </source>
</evidence>
<reference evidence="13 14" key="1">
    <citation type="journal article" date="2011" name="Proc. Natl. Acad. Sci. U.S.A.">
        <title>Evolutionary erosion of yeast sex chromosomes by mating-type switching accidents.</title>
        <authorList>
            <person name="Gordon J.L."/>
            <person name="Armisen D."/>
            <person name="Proux-Wera E."/>
            <person name="Oheigeartaigh S.S."/>
            <person name="Byrne K.P."/>
            <person name="Wolfe K.H."/>
        </authorList>
    </citation>
    <scope>NUCLEOTIDE SEQUENCE [LARGE SCALE GENOMIC DNA]</scope>
    <source>
        <strain evidence="14">ATCC 22294 / BCRC 22015 / CBS 2517 / CECT 1963 / NBRC 1671 / NRRL Y-8276</strain>
    </source>
</reference>
<evidence type="ECO:0000256" key="6">
    <source>
        <dbReference type="ARBA" id="ARBA00022824"/>
    </source>
</evidence>
<organism evidence="13 14">
    <name type="scientific">Kazachstania africana (strain ATCC 22294 / BCRC 22015 / CBS 2517 / CECT 1963 / NBRC 1671 / NRRL Y-8276)</name>
    <name type="common">Yeast</name>
    <name type="synonym">Kluyveromyces africanus</name>
    <dbReference type="NCBI Taxonomy" id="1071382"/>
    <lineage>
        <taxon>Eukaryota</taxon>
        <taxon>Fungi</taxon>
        <taxon>Dikarya</taxon>
        <taxon>Ascomycota</taxon>
        <taxon>Saccharomycotina</taxon>
        <taxon>Saccharomycetes</taxon>
        <taxon>Saccharomycetales</taxon>
        <taxon>Saccharomycetaceae</taxon>
        <taxon>Kazachstania</taxon>
    </lineage>
</organism>
<dbReference type="FunCoup" id="H2ATH5">
    <property type="interactions" value="846"/>
</dbReference>
<keyword evidence="5 11" id="KW-0732">Signal</keyword>
<evidence type="ECO:0000256" key="4">
    <source>
        <dbReference type="ARBA" id="ARBA00022692"/>
    </source>
</evidence>
<evidence type="ECO:0000256" key="11">
    <source>
        <dbReference type="SAM" id="SignalP"/>
    </source>
</evidence>
<feature type="chain" id="PRO_5003559639" description="ER membrane protein complex subunit 1" evidence="11">
    <location>
        <begin position="23"/>
        <end position="772"/>
    </location>
</feature>
<evidence type="ECO:0000256" key="9">
    <source>
        <dbReference type="ARBA" id="ARBA00023180"/>
    </source>
</evidence>
<name>H2ATH5_KAZAF</name>
<feature type="transmembrane region" description="Helical" evidence="10">
    <location>
        <begin position="741"/>
        <end position="759"/>
    </location>
</feature>
<keyword evidence="8 10" id="KW-0472">Membrane</keyword>
<dbReference type="GO" id="GO:0006644">
    <property type="term" value="P:phospholipid metabolic process"/>
    <property type="evidence" value="ECO:0007669"/>
    <property type="project" value="EnsemblFungi"/>
</dbReference>
<dbReference type="InterPro" id="IPR011678">
    <property type="entry name" value="EMC1_C"/>
</dbReference>
<dbReference type="PANTHER" id="PTHR21573:SF0">
    <property type="entry name" value="ER MEMBRANE PROTEIN COMPLEX SUBUNIT 1"/>
    <property type="match status" value="1"/>
</dbReference>
<evidence type="ECO:0000256" key="1">
    <source>
        <dbReference type="ARBA" id="ARBA00004115"/>
    </source>
</evidence>
<dbReference type="GeneID" id="13885620"/>
<evidence type="ECO:0000256" key="10">
    <source>
        <dbReference type="SAM" id="Phobius"/>
    </source>
</evidence>
<evidence type="ECO:0000256" key="8">
    <source>
        <dbReference type="ARBA" id="ARBA00023136"/>
    </source>
</evidence>
<dbReference type="GO" id="GO:0015914">
    <property type="term" value="P:phospholipid transport"/>
    <property type="evidence" value="ECO:0007669"/>
    <property type="project" value="EnsemblFungi"/>
</dbReference>
<keyword evidence="9" id="KW-0325">Glycoprotein</keyword>
<evidence type="ECO:0000313" key="14">
    <source>
        <dbReference type="Proteomes" id="UP000005220"/>
    </source>
</evidence>
<accession>H2ATH5</accession>
<dbReference type="PANTHER" id="PTHR21573">
    <property type="entry name" value="ER MEMBRANE PROTEIN COMPLEX SUBUNIT 1"/>
    <property type="match status" value="1"/>
</dbReference>
<dbReference type="AlphaFoldDB" id="H2ATH5"/>
<dbReference type="GO" id="GO:0072546">
    <property type="term" value="C:EMC complex"/>
    <property type="evidence" value="ECO:0007669"/>
    <property type="project" value="EnsemblFungi"/>
</dbReference>
<dbReference type="GO" id="GO:0032977">
    <property type="term" value="F:membrane insertase activity"/>
    <property type="evidence" value="ECO:0007669"/>
    <property type="project" value="EnsemblFungi"/>
</dbReference>
<gene>
    <name evidence="13" type="primary">KAFR0D00280</name>
    <name evidence="13" type="ORF">KAFR_0D00280</name>
</gene>
<dbReference type="HOGENOM" id="CLU_005034_3_0_1"/>
<dbReference type="InterPro" id="IPR026895">
    <property type="entry name" value="EMC1"/>
</dbReference>
<comment type="subcellular location">
    <subcellularLocation>
        <location evidence="1">Endoplasmic reticulum membrane</location>
        <topology evidence="1">Single-pass type I membrane protein</topology>
    </subcellularLocation>
</comment>
<dbReference type="Pfam" id="PF07774">
    <property type="entry name" value="EMC1_C"/>
    <property type="match status" value="1"/>
</dbReference>
<comment type="similarity">
    <text evidence="2">Belongs to the EMC1 family.</text>
</comment>
<evidence type="ECO:0000256" key="5">
    <source>
        <dbReference type="ARBA" id="ARBA00022729"/>
    </source>
</evidence>
<dbReference type="eggNOG" id="KOG2103">
    <property type="taxonomic scope" value="Eukaryota"/>
</dbReference>
<keyword evidence="4 10" id="KW-0812">Transmembrane</keyword>
<keyword evidence="14" id="KW-1185">Reference proteome</keyword>